<evidence type="ECO:0000313" key="2">
    <source>
        <dbReference type="EMBL" id="VAX01536.1"/>
    </source>
</evidence>
<reference evidence="2" key="1">
    <citation type="submission" date="2018-06" db="EMBL/GenBank/DDBJ databases">
        <authorList>
            <person name="Zhirakovskaya E."/>
        </authorList>
    </citation>
    <scope>NUCLEOTIDE SEQUENCE</scope>
</reference>
<feature type="transmembrane region" description="Helical" evidence="1">
    <location>
        <begin position="87"/>
        <end position="108"/>
    </location>
</feature>
<name>A0A3B1A732_9ZZZZ</name>
<keyword evidence="1" id="KW-0812">Transmembrane</keyword>
<dbReference type="EMBL" id="UOFV01000257">
    <property type="protein sequence ID" value="VAX01536.1"/>
    <property type="molecule type" value="Genomic_DNA"/>
</dbReference>
<keyword evidence="1" id="KW-0472">Membrane</keyword>
<evidence type="ECO:0000256" key="1">
    <source>
        <dbReference type="SAM" id="Phobius"/>
    </source>
</evidence>
<keyword evidence="1" id="KW-1133">Transmembrane helix</keyword>
<sequence>MVFETLQHVIGSMIAAVYSLNLPYLNLSVEEASGPFGIDTSIEGMKSQEFSVGIFYFLIASIVVFTIFVFMFMTMGKKENLKTGEKIMFVWILLGVVAAVVFGATQMLHGYLF</sequence>
<dbReference type="AlphaFoldDB" id="A0A3B1A732"/>
<feature type="transmembrane region" description="Helical" evidence="1">
    <location>
        <begin position="54"/>
        <end position="75"/>
    </location>
</feature>
<gene>
    <name evidence="2" type="ORF">MNBD_GAMMA19-1285</name>
</gene>
<organism evidence="2">
    <name type="scientific">hydrothermal vent metagenome</name>
    <dbReference type="NCBI Taxonomy" id="652676"/>
    <lineage>
        <taxon>unclassified sequences</taxon>
        <taxon>metagenomes</taxon>
        <taxon>ecological metagenomes</taxon>
    </lineage>
</organism>
<accession>A0A3B1A732</accession>
<protein>
    <submittedName>
        <fullName evidence="2">Uncharacterized protein</fullName>
    </submittedName>
</protein>
<proteinExistence type="predicted"/>